<gene>
    <name evidence="2" type="ORF">TcWFU_001338</name>
</gene>
<keyword evidence="3" id="KW-1185">Reference proteome</keyword>
<dbReference type="Proteomes" id="UP001651158">
    <property type="component" value="Unassembled WGS sequence"/>
</dbReference>
<evidence type="ECO:0000313" key="3">
    <source>
        <dbReference type="Proteomes" id="UP001651158"/>
    </source>
</evidence>
<dbReference type="EMBL" id="JAKROA010000013">
    <property type="protein sequence ID" value="KAL5104203.1"/>
    <property type="molecule type" value="Genomic_DNA"/>
</dbReference>
<proteinExistence type="predicted"/>
<organism evidence="2 3">
    <name type="scientific">Taenia crassiceps</name>
    <dbReference type="NCBI Taxonomy" id="6207"/>
    <lineage>
        <taxon>Eukaryota</taxon>
        <taxon>Metazoa</taxon>
        <taxon>Spiralia</taxon>
        <taxon>Lophotrochozoa</taxon>
        <taxon>Platyhelminthes</taxon>
        <taxon>Cestoda</taxon>
        <taxon>Eucestoda</taxon>
        <taxon>Cyclophyllidea</taxon>
        <taxon>Taeniidae</taxon>
        <taxon>Taenia</taxon>
    </lineage>
</organism>
<feature type="region of interest" description="Disordered" evidence="1">
    <location>
        <begin position="182"/>
        <end position="201"/>
    </location>
</feature>
<accession>A0ABR4Q3T5</accession>
<name>A0ABR4Q3T5_9CEST</name>
<sequence>MQARDVFHMDAACVDAEWRNISDRLAAVNCILQHRIHRSLLTLNLLQQALSHSLRPQCPLNSKFAIRSREVIGVSLPFGYLVSHTILAEATCAFSGKQMRNMRLDVVAVSSAALVGGFCLTVSLLDVQWEEPEEVEVPHLLWSLHCGESTLTLFSRQLHFNLAPFVKMLFNKFYATPAPTQLLSPASPPPPSPSTFNANHE</sequence>
<evidence type="ECO:0000313" key="2">
    <source>
        <dbReference type="EMBL" id="KAL5104203.1"/>
    </source>
</evidence>
<protein>
    <submittedName>
        <fullName evidence="2">Uncharacterized protein</fullName>
    </submittedName>
</protein>
<comment type="caution">
    <text evidence="2">The sequence shown here is derived from an EMBL/GenBank/DDBJ whole genome shotgun (WGS) entry which is preliminary data.</text>
</comment>
<reference evidence="2 3" key="1">
    <citation type="journal article" date="2022" name="Front. Cell. Infect. Microbiol.">
        <title>The Genomes of Two Strains of Taenia crassiceps the Animal Model for the Study of Human Cysticercosis.</title>
        <authorList>
            <person name="Bobes R.J."/>
            <person name="Estrada K."/>
            <person name="Rios-Valencia D.G."/>
            <person name="Calderon-Gallegos A."/>
            <person name="de la Torre P."/>
            <person name="Carrero J.C."/>
            <person name="Sanchez-Flores A."/>
            <person name="Laclette J.P."/>
        </authorList>
    </citation>
    <scope>NUCLEOTIDE SEQUENCE [LARGE SCALE GENOMIC DNA]</scope>
    <source>
        <strain evidence="2">WFUcys</strain>
    </source>
</reference>
<evidence type="ECO:0000256" key="1">
    <source>
        <dbReference type="SAM" id="MobiDB-lite"/>
    </source>
</evidence>